<dbReference type="GO" id="GO:0005737">
    <property type="term" value="C:cytoplasm"/>
    <property type="evidence" value="ECO:0007669"/>
    <property type="project" value="TreeGrafter"/>
</dbReference>
<protein>
    <submittedName>
        <fullName evidence="3">Glutathione S-transferase</fullName>
    </submittedName>
</protein>
<dbReference type="SUPFAM" id="SSF52833">
    <property type="entry name" value="Thioredoxin-like"/>
    <property type="match status" value="1"/>
</dbReference>
<dbReference type="EMBL" id="QGKL01000019">
    <property type="protein sequence ID" value="PWQ97548.1"/>
    <property type="molecule type" value="Genomic_DNA"/>
</dbReference>
<dbReference type="InterPro" id="IPR004045">
    <property type="entry name" value="Glutathione_S-Trfase_N"/>
</dbReference>
<dbReference type="RefSeq" id="WP_109822590.1">
    <property type="nucleotide sequence ID" value="NZ_QGKL01000019.1"/>
</dbReference>
<dbReference type="Gene3D" id="3.40.30.10">
    <property type="entry name" value="Glutaredoxin"/>
    <property type="match status" value="1"/>
</dbReference>
<sequence length="217" mass="25299">MKPILYSFRRCPYAMRARLAIVYAGQQVELREVVLRDKPEQMLALSPKGTVPVLQLAEGGLLEESLDIALWALRLNDPQQLLADENQLAEMLVMVKENDGEFKDNLDRYKYANRFPEQSETDYRQQGELFIAKLEQRLAATTYLFGSKPSFADIAIMPFVRQFAHVDKRWFDEADYPAVQRWLSHWLASEMFLSIMPKYEQWQESHDAVTFPNTESQ</sequence>
<feature type="domain" description="GST N-terminal" evidence="1">
    <location>
        <begin position="1"/>
        <end position="80"/>
    </location>
</feature>
<dbReference type="OrthoDB" id="9813092at2"/>
<dbReference type="SFLD" id="SFLDS00019">
    <property type="entry name" value="Glutathione_Transferase_(cytos"/>
    <property type="match status" value="1"/>
</dbReference>
<dbReference type="PANTHER" id="PTHR43968">
    <property type="match status" value="1"/>
</dbReference>
<comment type="caution">
    <text evidence="3">The sequence shown here is derived from an EMBL/GenBank/DDBJ whole genome shotgun (WGS) entry which is preliminary data.</text>
</comment>
<evidence type="ECO:0000259" key="2">
    <source>
        <dbReference type="PROSITE" id="PS50405"/>
    </source>
</evidence>
<dbReference type="InterPro" id="IPR036282">
    <property type="entry name" value="Glutathione-S-Trfase_C_sf"/>
</dbReference>
<dbReference type="InterPro" id="IPR010987">
    <property type="entry name" value="Glutathione-S-Trfase_C-like"/>
</dbReference>
<proteinExistence type="predicted"/>
<evidence type="ECO:0000313" key="3">
    <source>
        <dbReference type="EMBL" id="PWQ97548.1"/>
    </source>
</evidence>
<dbReference type="PROSITE" id="PS50404">
    <property type="entry name" value="GST_NTER"/>
    <property type="match status" value="1"/>
</dbReference>
<evidence type="ECO:0000259" key="1">
    <source>
        <dbReference type="PROSITE" id="PS50404"/>
    </source>
</evidence>
<keyword evidence="4" id="KW-1185">Reference proteome</keyword>
<dbReference type="Gene3D" id="1.20.1050.10">
    <property type="match status" value="1"/>
</dbReference>
<keyword evidence="3" id="KW-0808">Transferase</keyword>
<dbReference type="InterPro" id="IPR050983">
    <property type="entry name" value="GST_Omega/HSP26"/>
</dbReference>
<dbReference type="Pfam" id="PF13417">
    <property type="entry name" value="GST_N_3"/>
    <property type="match status" value="1"/>
</dbReference>
<name>A0A317CG65_9GAMM</name>
<dbReference type="CDD" id="cd03060">
    <property type="entry name" value="GST_N_Omega_like"/>
    <property type="match status" value="1"/>
</dbReference>
<dbReference type="PANTHER" id="PTHR43968:SF6">
    <property type="entry name" value="GLUTATHIONE S-TRANSFERASE OMEGA"/>
    <property type="match status" value="1"/>
</dbReference>
<evidence type="ECO:0000313" key="4">
    <source>
        <dbReference type="Proteomes" id="UP000245506"/>
    </source>
</evidence>
<gene>
    <name evidence="3" type="ORF">DKT75_06410</name>
</gene>
<dbReference type="CDD" id="cd03196">
    <property type="entry name" value="GST_C_5"/>
    <property type="match status" value="1"/>
</dbReference>
<dbReference type="AlphaFoldDB" id="A0A317CG65"/>
<feature type="domain" description="GST C-terminal" evidence="2">
    <location>
        <begin position="84"/>
        <end position="216"/>
    </location>
</feature>
<dbReference type="PROSITE" id="PS50405">
    <property type="entry name" value="GST_CTER"/>
    <property type="match status" value="1"/>
</dbReference>
<dbReference type="InterPro" id="IPR036249">
    <property type="entry name" value="Thioredoxin-like_sf"/>
</dbReference>
<dbReference type="Pfam" id="PF13410">
    <property type="entry name" value="GST_C_2"/>
    <property type="match status" value="1"/>
</dbReference>
<dbReference type="Proteomes" id="UP000245506">
    <property type="component" value="Unassembled WGS sequence"/>
</dbReference>
<dbReference type="SUPFAM" id="SSF47616">
    <property type="entry name" value="GST C-terminal domain-like"/>
    <property type="match status" value="1"/>
</dbReference>
<dbReference type="GO" id="GO:0016740">
    <property type="term" value="F:transferase activity"/>
    <property type="evidence" value="ECO:0007669"/>
    <property type="project" value="UniProtKB-KW"/>
</dbReference>
<reference evidence="3 4" key="1">
    <citation type="submission" date="2018-05" db="EMBL/GenBank/DDBJ databases">
        <title>Leucothrix arctica sp. nov., isolated from Arctic seawater.</title>
        <authorList>
            <person name="Choi A."/>
            <person name="Baek K."/>
        </authorList>
    </citation>
    <scope>NUCLEOTIDE SEQUENCE [LARGE SCALE GENOMIC DNA]</scope>
    <source>
        <strain evidence="3 4">IMCC9719</strain>
    </source>
</reference>
<accession>A0A317CG65</accession>
<dbReference type="InterPro" id="IPR040079">
    <property type="entry name" value="Glutathione_S-Trfase"/>
</dbReference>
<organism evidence="3 4">
    <name type="scientific">Leucothrix arctica</name>
    <dbReference type="NCBI Taxonomy" id="1481894"/>
    <lineage>
        <taxon>Bacteria</taxon>
        <taxon>Pseudomonadati</taxon>
        <taxon>Pseudomonadota</taxon>
        <taxon>Gammaproteobacteria</taxon>
        <taxon>Thiotrichales</taxon>
        <taxon>Thiotrichaceae</taxon>
        <taxon>Leucothrix</taxon>
    </lineage>
</organism>